<feature type="compositionally biased region" description="Low complexity" evidence="2">
    <location>
        <begin position="71"/>
        <end position="84"/>
    </location>
</feature>
<evidence type="ECO:0000313" key="5">
    <source>
        <dbReference type="EMBL" id="KAG0572547.1"/>
    </source>
</evidence>
<dbReference type="Pfam" id="PF04783">
    <property type="entry name" value="DUF630"/>
    <property type="match status" value="1"/>
</dbReference>
<feature type="domain" description="DUF630" evidence="4">
    <location>
        <begin position="1"/>
        <end position="59"/>
    </location>
</feature>
<feature type="compositionally biased region" description="Basic and acidic residues" evidence="2">
    <location>
        <begin position="339"/>
        <end position="351"/>
    </location>
</feature>
<feature type="region of interest" description="Disordered" evidence="2">
    <location>
        <begin position="843"/>
        <end position="870"/>
    </location>
</feature>
<proteinExistence type="predicted"/>
<dbReference type="InterPro" id="IPR006867">
    <property type="entry name" value="DUF632"/>
</dbReference>
<feature type="compositionally biased region" description="Pro residues" evidence="2">
    <location>
        <begin position="85"/>
        <end position="109"/>
    </location>
</feature>
<feature type="compositionally biased region" description="Basic and acidic residues" evidence="2">
    <location>
        <begin position="248"/>
        <end position="331"/>
    </location>
</feature>
<dbReference type="Proteomes" id="UP000822688">
    <property type="component" value="Chromosome V"/>
</dbReference>
<feature type="compositionally biased region" description="Acidic residues" evidence="2">
    <location>
        <begin position="352"/>
        <end position="370"/>
    </location>
</feature>
<accession>A0A8T0HP20</accession>
<evidence type="ECO:0000259" key="4">
    <source>
        <dbReference type="Pfam" id="PF04783"/>
    </source>
</evidence>
<sequence>MGCSNSKVDNEEGVARCKQRKKLMKQTVTFRHNFAASHAQYVMSLKGIGSAFRQFAEGEVKDGETYHSMYPDTPTTPRTPTLSLGPPPSMLPPPPPMSSGFSPSPPHSPPTTKLSALRLQRGSPNTRAASSPESVSLDFLPPPPPPVIVKQQYRMEHTPPTIPTKIYRFEDSSHMSKSYRMEDSPAPPPLIQPVQIDDDWRYSGQTPPLSHAARESNPPPPPPVTRSSWQDLFMDPFRPSPPTFNYMEQRRNQEGEVRRSQETDEQRRRQEAEEKKVQEAEQKRKHEDEQRRIHEEQRKAHEMEKRRARELEQRSAQETEQRQQSREKSPERPPPAKPQEAKHKDSDHDIPELEDIEDVPDLEDVDEDIDGPPPKDSDDEKDNKNAKQPEPETPPKTPPQKAQEETPKAAKSAKKTPTPGKPGGKPPKPEHREEVIVKTNKELAVIKTEKGGRDLLDVLKEVDDCFMKAAESGENVSRMLETKKAHYHSSFSDSLRVVGESARMNFWKKSGTSGSPGRNHYRSGSHMSVVTEESASIMSMRTTSNMNMSMRSLSNMTSQRWSEECGLTGSHASTLDRLFAWEKKLYLEVKGAESLRVDLERKYALFRNQDAKNEDQTVIDKTRSTIKALQTRMVVAIEAVDSAAQQLQKLRDEELYPQLLELLEGMGNMWREMSRCHQAQLRAVEAIRRLDNSAACEPTTSSHRHSTQQLELGLNKWSECLSRAVHSQRDYLKNLTSWLRLSLMQFGDEAPDTRSASRSPSRSPGTPLSNTASSPIYGLCSKWLDSLDQLADRVVLEAIGSFAAVVREMLRLQWEELRIKKRVETYHRELEKREQALANAAMRDPGALPHPIPQTPSTTSGSDMDDRSYDSRYDGRYEGRYDIVPHREGYSERTEVAEKRNKMEATRRKLEDEIQAERKAYTDTRAYTLNSLQAGLPQLFQAVLAFCNQESDVYEKLNGAGTPLRGRH</sequence>
<dbReference type="EMBL" id="CM026426">
    <property type="protein sequence ID" value="KAG0572547.1"/>
    <property type="molecule type" value="Genomic_DNA"/>
</dbReference>
<evidence type="ECO:0000259" key="3">
    <source>
        <dbReference type="Pfam" id="PF04782"/>
    </source>
</evidence>
<feature type="compositionally biased region" description="Polar residues" evidence="2">
    <location>
        <begin position="122"/>
        <end position="134"/>
    </location>
</feature>
<keyword evidence="1" id="KW-0175">Coiled coil</keyword>
<dbReference type="Pfam" id="PF04782">
    <property type="entry name" value="DUF632"/>
    <property type="match status" value="1"/>
</dbReference>
<feature type="region of interest" description="Disordered" evidence="2">
    <location>
        <begin position="64"/>
        <end position="143"/>
    </location>
</feature>
<dbReference type="PANTHER" id="PTHR21450">
    <property type="entry name" value="PROTEIN ALTERED PHOSPHATE STARVATION RESPONSE 1"/>
    <property type="match status" value="1"/>
</dbReference>
<evidence type="ECO:0008006" key="7">
    <source>
        <dbReference type="Google" id="ProtNLM"/>
    </source>
</evidence>
<feature type="domain" description="DUF632" evidence="3">
    <location>
        <begin position="455"/>
        <end position="807"/>
    </location>
</feature>
<evidence type="ECO:0000313" key="6">
    <source>
        <dbReference type="Proteomes" id="UP000822688"/>
    </source>
</evidence>
<comment type="caution">
    <text evidence="5">The sequence shown here is derived from an EMBL/GenBank/DDBJ whole genome shotgun (WGS) entry which is preliminary data.</text>
</comment>
<name>A0A8T0HP20_CERPU</name>
<organism evidence="5 6">
    <name type="scientific">Ceratodon purpureus</name>
    <name type="common">Fire moss</name>
    <name type="synonym">Dicranum purpureum</name>
    <dbReference type="NCBI Taxonomy" id="3225"/>
    <lineage>
        <taxon>Eukaryota</taxon>
        <taxon>Viridiplantae</taxon>
        <taxon>Streptophyta</taxon>
        <taxon>Embryophyta</taxon>
        <taxon>Bryophyta</taxon>
        <taxon>Bryophytina</taxon>
        <taxon>Bryopsida</taxon>
        <taxon>Dicranidae</taxon>
        <taxon>Pseudoditrichales</taxon>
        <taxon>Ditrichaceae</taxon>
        <taxon>Ceratodon</taxon>
    </lineage>
</organism>
<feature type="compositionally biased region" description="Basic and acidic residues" evidence="2">
    <location>
        <begin position="174"/>
        <end position="183"/>
    </location>
</feature>
<feature type="region of interest" description="Disordered" evidence="2">
    <location>
        <begin position="750"/>
        <end position="771"/>
    </location>
</feature>
<gene>
    <name evidence="5" type="ORF">KC19_VG104400</name>
</gene>
<feature type="coiled-coil region" evidence="1">
    <location>
        <begin position="893"/>
        <end position="920"/>
    </location>
</feature>
<feature type="region of interest" description="Disordered" evidence="2">
    <location>
        <begin position="174"/>
        <end position="435"/>
    </location>
</feature>
<protein>
    <recommendedName>
        <fullName evidence="7">DUF632 domain-containing protein</fullName>
    </recommendedName>
</protein>
<reference evidence="5" key="1">
    <citation type="submission" date="2020-06" db="EMBL/GenBank/DDBJ databases">
        <title>WGS assembly of Ceratodon purpureus strain R40.</title>
        <authorList>
            <person name="Carey S.B."/>
            <person name="Jenkins J."/>
            <person name="Shu S."/>
            <person name="Lovell J.T."/>
            <person name="Sreedasyam A."/>
            <person name="Maumus F."/>
            <person name="Tiley G.P."/>
            <person name="Fernandez-Pozo N."/>
            <person name="Barry K."/>
            <person name="Chen C."/>
            <person name="Wang M."/>
            <person name="Lipzen A."/>
            <person name="Daum C."/>
            <person name="Saski C.A."/>
            <person name="Payton A.C."/>
            <person name="Mcbreen J.C."/>
            <person name="Conrad R.E."/>
            <person name="Kollar L.M."/>
            <person name="Olsson S."/>
            <person name="Huttunen S."/>
            <person name="Landis J.B."/>
            <person name="Wickett N.J."/>
            <person name="Johnson M.G."/>
            <person name="Rensing S.A."/>
            <person name="Grimwood J."/>
            <person name="Schmutz J."/>
            <person name="Mcdaniel S.F."/>
        </authorList>
    </citation>
    <scope>NUCLEOTIDE SEQUENCE</scope>
    <source>
        <strain evidence="5">R40</strain>
    </source>
</reference>
<evidence type="ECO:0000256" key="2">
    <source>
        <dbReference type="SAM" id="MobiDB-lite"/>
    </source>
</evidence>
<dbReference type="InterPro" id="IPR006868">
    <property type="entry name" value="DUF630"/>
</dbReference>
<dbReference type="PANTHER" id="PTHR21450:SF23">
    <property type="entry name" value="PROTEIN ALTERED PHOSPHATE STARVATION RESPONSE 1"/>
    <property type="match status" value="1"/>
</dbReference>
<dbReference type="AlphaFoldDB" id="A0A8T0HP20"/>
<feature type="compositionally biased region" description="Basic and acidic residues" evidence="2">
    <location>
        <begin position="373"/>
        <end position="390"/>
    </location>
</feature>
<feature type="compositionally biased region" description="Low complexity" evidence="2">
    <location>
        <begin position="754"/>
        <end position="769"/>
    </location>
</feature>
<evidence type="ECO:0000256" key="1">
    <source>
        <dbReference type="SAM" id="Coils"/>
    </source>
</evidence>
<keyword evidence="6" id="KW-1185">Reference proteome</keyword>
<feature type="region of interest" description="Disordered" evidence="2">
    <location>
        <begin position="508"/>
        <end position="527"/>
    </location>
</feature>